<dbReference type="EMBL" id="JO842336">
    <property type="protein sequence ID" value="AEO33953.1"/>
    <property type="molecule type" value="mRNA"/>
</dbReference>
<sequence>MHHIYTCPLNTTVERFLTASEKDSLSGDITIPPVAGNAMQQQDVPLEENWDEEATGVASLEDKIPAPAVAPIFINVQAMTPAERRHYYASLHSIADKKVPAHMRPYPQPAPRPGASNPLQRNETAMPPVPKTDPKVLQGLQLAQMTAKAQYAAAMDSDSDDDDDDDDDSDELDEADQSQAYRMGVGRGHVTSPKAAGADTDTEDKEIRSRVQLLGLGRGRPVQRNRPT</sequence>
<feature type="compositionally biased region" description="Acidic residues" evidence="1">
    <location>
        <begin position="157"/>
        <end position="176"/>
    </location>
</feature>
<proteinExistence type="evidence at transcript level"/>
<name>G3MKD5_AMBMU</name>
<evidence type="ECO:0000256" key="1">
    <source>
        <dbReference type="SAM" id="MobiDB-lite"/>
    </source>
</evidence>
<organism evidence="2">
    <name type="scientific">Amblyomma maculatum</name>
    <name type="common">Gulf Coast tick</name>
    <dbReference type="NCBI Taxonomy" id="34609"/>
    <lineage>
        <taxon>Eukaryota</taxon>
        <taxon>Metazoa</taxon>
        <taxon>Ecdysozoa</taxon>
        <taxon>Arthropoda</taxon>
        <taxon>Chelicerata</taxon>
        <taxon>Arachnida</taxon>
        <taxon>Acari</taxon>
        <taxon>Parasitiformes</taxon>
        <taxon>Ixodida</taxon>
        <taxon>Ixodoidea</taxon>
        <taxon>Ixodidae</taxon>
        <taxon>Amblyomminae</taxon>
        <taxon>Amblyomma</taxon>
    </lineage>
</organism>
<dbReference type="AlphaFoldDB" id="G3MKD5"/>
<feature type="region of interest" description="Disordered" evidence="1">
    <location>
        <begin position="148"/>
        <end position="228"/>
    </location>
</feature>
<reference evidence="2" key="1">
    <citation type="journal article" date="2011" name="PLoS ONE">
        <title>A deep insight into the sialotranscriptome of the gulf coast tick, Amblyomma maculatum.</title>
        <authorList>
            <person name="Karim S."/>
            <person name="Singh P."/>
            <person name="Ribeiro J.M."/>
        </authorList>
    </citation>
    <scope>NUCLEOTIDE SEQUENCE</scope>
    <source>
        <tissue evidence="2">Salivary gland</tissue>
    </source>
</reference>
<feature type="region of interest" description="Disordered" evidence="1">
    <location>
        <begin position="99"/>
        <end position="134"/>
    </location>
</feature>
<protein>
    <submittedName>
        <fullName evidence="2">Uncharacterized protein</fullName>
    </submittedName>
</protein>
<evidence type="ECO:0000313" key="2">
    <source>
        <dbReference type="EMBL" id="AEO33953.1"/>
    </source>
</evidence>
<accession>G3MKD5</accession>